<dbReference type="EMBL" id="CAJVPS010015795">
    <property type="protein sequence ID" value="CAG8687559.1"/>
    <property type="molecule type" value="Genomic_DNA"/>
</dbReference>
<dbReference type="Gene3D" id="3.30.160.60">
    <property type="entry name" value="Classic Zinc Finger"/>
    <property type="match status" value="3"/>
</dbReference>
<evidence type="ECO:0000256" key="3">
    <source>
        <dbReference type="ARBA" id="ARBA00022737"/>
    </source>
</evidence>
<dbReference type="SUPFAM" id="SSF57667">
    <property type="entry name" value="beta-beta-alpha zinc fingers"/>
    <property type="match status" value="2"/>
</dbReference>
<gene>
    <name evidence="10" type="ORF">ALEPTO_LOCUS11093</name>
</gene>
<feature type="domain" description="C2H2-type" evidence="9">
    <location>
        <begin position="318"/>
        <end position="345"/>
    </location>
</feature>
<dbReference type="PANTHER" id="PTHR16515">
    <property type="entry name" value="PR DOMAIN ZINC FINGER PROTEIN"/>
    <property type="match status" value="1"/>
</dbReference>
<evidence type="ECO:0000256" key="7">
    <source>
        <dbReference type="PROSITE-ProRule" id="PRU00042"/>
    </source>
</evidence>
<feature type="compositionally biased region" description="Basic and acidic residues" evidence="8">
    <location>
        <begin position="279"/>
        <end position="290"/>
    </location>
</feature>
<evidence type="ECO:0000313" key="10">
    <source>
        <dbReference type="EMBL" id="CAG8687559.1"/>
    </source>
</evidence>
<dbReference type="GO" id="GO:0010468">
    <property type="term" value="P:regulation of gene expression"/>
    <property type="evidence" value="ECO:0007669"/>
    <property type="project" value="TreeGrafter"/>
</dbReference>
<reference evidence="10" key="1">
    <citation type="submission" date="2021-06" db="EMBL/GenBank/DDBJ databases">
        <authorList>
            <person name="Kallberg Y."/>
            <person name="Tangrot J."/>
            <person name="Rosling A."/>
        </authorList>
    </citation>
    <scope>NUCLEOTIDE SEQUENCE</scope>
    <source>
        <strain evidence="10">FL130A</strain>
    </source>
</reference>
<comment type="caution">
    <text evidence="10">The sequence shown here is derived from an EMBL/GenBank/DDBJ whole genome shotgun (WGS) entry which is preliminary data.</text>
</comment>
<dbReference type="InterPro" id="IPR036236">
    <property type="entry name" value="Znf_C2H2_sf"/>
</dbReference>
<keyword evidence="4 7" id="KW-0863">Zinc-finger</keyword>
<evidence type="ECO:0000256" key="4">
    <source>
        <dbReference type="ARBA" id="ARBA00022771"/>
    </source>
</evidence>
<name>A0A9N9HG27_9GLOM</name>
<dbReference type="GO" id="GO:0005634">
    <property type="term" value="C:nucleus"/>
    <property type="evidence" value="ECO:0007669"/>
    <property type="project" value="UniProtKB-SubCell"/>
</dbReference>
<dbReference type="GO" id="GO:0008270">
    <property type="term" value="F:zinc ion binding"/>
    <property type="evidence" value="ECO:0007669"/>
    <property type="project" value="UniProtKB-KW"/>
</dbReference>
<dbReference type="InterPro" id="IPR013087">
    <property type="entry name" value="Znf_C2H2_type"/>
</dbReference>
<keyword evidence="3" id="KW-0677">Repeat</keyword>
<proteinExistence type="predicted"/>
<dbReference type="OrthoDB" id="8117402at2759"/>
<dbReference type="FunFam" id="3.30.160.60:FF:000446">
    <property type="entry name" value="Zinc finger protein"/>
    <property type="match status" value="1"/>
</dbReference>
<feature type="domain" description="C2H2-type" evidence="9">
    <location>
        <begin position="348"/>
        <end position="378"/>
    </location>
</feature>
<keyword evidence="11" id="KW-1185">Reference proteome</keyword>
<evidence type="ECO:0000256" key="6">
    <source>
        <dbReference type="ARBA" id="ARBA00023242"/>
    </source>
</evidence>
<evidence type="ECO:0000256" key="2">
    <source>
        <dbReference type="ARBA" id="ARBA00022723"/>
    </source>
</evidence>
<feature type="compositionally biased region" description="Low complexity" evidence="8">
    <location>
        <begin position="220"/>
        <end position="237"/>
    </location>
</feature>
<dbReference type="AlphaFoldDB" id="A0A9N9HG27"/>
<dbReference type="InterPro" id="IPR050331">
    <property type="entry name" value="Zinc_finger"/>
</dbReference>
<dbReference type="PROSITE" id="PS00028">
    <property type="entry name" value="ZINC_FINGER_C2H2_1"/>
    <property type="match status" value="2"/>
</dbReference>
<dbReference type="Proteomes" id="UP000789508">
    <property type="component" value="Unassembled WGS sequence"/>
</dbReference>
<evidence type="ECO:0000256" key="1">
    <source>
        <dbReference type="ARBA" id="ARBA00004123"/>
    </source>
</evidence>
<dbReference type="SMART" id="SM00355">
    <property type="entry name" value="ZnF_C2H2"/>
    <property type="match status" value="3"/>
</dbReference>
<protein>
    <submittedName>
        <fullName evidence="10">2455_t:CDS:1</fullName>
    </submittedName>
</protein>
<sequence>NFPVYHQIQRNSFSHHQNSPGFYSATTTPFIGAIGDDFSTPITGIKNFQFLSGSPSLGTPTSPSLNRFDLHQNPPVVPSQQLGVSARKSGPNSHSLTENLIISPDLIYSPSIPHIPETQLDLGSSSATDSNNFFAPLSLTSPRIDQTPSYSSDILTEPSTAVNTPYTAPLAYLEENTNVEQSASNKAKRSKNFTFADLDCITTNMASVSTFPPIDKSKSSTEPAESSTNSTNNNYNNGQDVDLSAMEDARVGSPKTPQTPAINTLHPDQAAPRPVPIRPRPDEGQQNKEAPRKRRKSDSGSMEVDGDSELDETNGKNFVCTKCGRGFQRKFNMQTHEQTHDPNRIKPFSCDFPGCGSRFTRKHDLKRHVNGIHKGERVHECNVCNKQFSRKDAWKRHQSSCSKN</sequence>
<keyword evidence="5" id="KW-0862">Zinc</keyword>
<keyword evidence="2" id="KW-0479">Metal-binding</keyword>
<evidence type="ECO:0000256" key="8">
    <source>
        <dbReference type="SAM" id="MobiDB-lite"/>
    </source>
</evidence>
<organism evidence="10 11">
    <name type="scientific">Ambispora leptoticha</name>
    <dbReference type="NCBI Taxonomy" id="144679"/>
    <lineage>
        <taxon>Eukaryota</taxon>
        <taxon>Fungi</taxon>
        <taxon>Fungi incertae sedis</taxon>
        <taxon>Mucoromycota</taxon>
        <taxon>Glomeromycotina</taxon>
        <taxon>Glomeromycetes</taxon>
        <taxon>Archaeosporales</taxon>
        <taxon>Ambisporaceae</taxon>
        <taxon>Ambispora</taxon>
    </lineage>
</organism>
<keyword evidence="6" id="KW-0539">Nucleus</keyword>
<evidence type="ECO:0000259" key="9">
    <source>
        <dbReference type="PROSITE" id="PS50157"/>
    </source>
</evidence>
<feature type="region of interest" description="Disordered" evidence="8">
    <location>
        <begin position="208"/>
        <end position="311"/>
    </location>
</feature>
<dbReference type="Pfam" id="PF00096">
    <property type="entry name" value="zf-C2H2"/>
    <property type="match status" value="3"/>
</dbReference>
<dbReference type="PROSITE" id="PS50157">
    <property type="entry name" value="ZINC_FINGER_C2H2_2"/>
    <property type="match status" value="2"/>
</dbReference>
<feature type="non-terminal residue" evidence="10">
    <location>
        <position position="1"/>
    </location>
</feature>
<evidence type="ECO:0000313" key="11">
    <source>
        <dbReference type="Proteomes" id="UP000789508"/>
    </source>
</evidence>
<comment type="subcellular location">
    <subcellularLocation>
        <location evidence="1">Nucleus</location>
    </subcellularLocation>
</comment>
<evidence type="ECO:0000256" key="5">
    <source>
        <dbReference type="ARBA" id="ARBA00022833"/>
    </source>
</evidence>
<dbReference type="PANTHER" id="PTHR16515:SF49">
    <property type="entry name" value="GASTRULA ZINC FINGER PROTEIN XLCGF49.1-LIKE-RELATED"/>
    <property type="match status" value="1"/>
</dbReference>
<accession>A0A9N9HG27</accession>